<accession>A0A0H3NWJ8</accession>
<name>A0A0H3NWJ8_YERE1</name>
<reference evidence="1 2" key="1">
    <citation type="journal article" date="2011" name="J. Bacteriol.">
        <title>Complete genome sequence of Yersinia enterocolitica subsp. palearctica serogroup O:3.</title>
        <authorList>
            <person name="Batzilla J."/>
            <person name="Hoper D."/>
            <person name="Antonenka U."/>
            <person name="Heesemann J."/>
            <person name="Rakin A."/>
        </authorList>
    </citation>
    <scope>NUCLEOTIDE SEQUENCE [LARGE SCALE GENOMIC DNA]</scope>
    <source>
        <strain evidence="2">DSM 13030 / CIP 106945 / Y11</strain>
    </source>
</reference>
<sequence>MANSFIAYRVRACPQKTKSADLGERVISMPTLIWTGSCLLSSPDN</sequence>
<evidence type="ECO:0000313" key="1">
    <source>
        <dbReference type="EMBL" id="CBY29437.1"/>
    </source>
</evidence>
<protein>
    <submittedName>
        <fullName evidence="1">Uncharacterized protein</fullName>
    </submittedName>
</protein>
<dbReference type="EMBL" id="FR729477">
    <property type="protein sequence ID" value="CBY29437.1"/>
    <property type="molecule type" value="Genomic_DNA"/>
</dbReference>
<dbReference type="AlphaFoldDB" id="A0A0H3NWJ8"/>
<dbReference type="HOGENOM" id="CLU_3207196_0_0_6"/>
<gene>
    <name evidence="1" type="ordered locus">Y11_30931</name>
</gene>
<dbReference type="KEGG" id="yey:Y11_30931"/>
<organism evidence="1 2">
    <name type="scientific">Yersinia enterocolitica subsp. palearctica serotype O:3 (strain DSM 13030 / CIP 106945 / Y11)</name>
    <dbReference type="NCBI Taxonomy" id="930944"/>
    <lineage>
        <taxon>Bacteria</taxon>
        <taxon>Pseudomonadati</taxon>
        <taxon>Pseudomonadota</taxon>
        <taxon>Gammaproteobacteria</taxon>
        <taxon>Enterobacterales</taxon>
        <taxon>Yersiniaceae</taxon>
        <taxon>Yersinia</taxon>
    </lineage>
</organism>
<proteinExistence type="predicted"/>
<evidence type="ECO:0000313" key="2">
    <source>
        <dbReference type="Proteomes" id="UP000008084"/>
    </source>
</evidence>
<dbReference type="Proteomes" id="UP000008084">
    <property type="component" value="Chromosome"/>
</dbReference>